<evidence type="ECO:0000256" key="3">
    <source>
        <dbReference type="ARBA" id="ARBA00022833"/>
    </source>
</evidence>
<gene>
    <name evidence="8" type="ORF">HW555_013827</name>
</gene>
<evidence type="ECO:0000259" key="6">
    <source>
        <dbReference type="Pfam" id="PF05485"/>
    </source>
</evidence>
<feature type="domain" description="PiggyBac transposable element-derived protein" evidence="7">
    <location>
        <begin position="17"/>
        <end position="116"/>
    </location>
</feature>
<evidence type="ECO:0000256" key="1">
    <source>
        <dbReference type="ARBA" id="ARBA00022723"/>
    </source>
</evidence>
<name>A0A835G3Y1_SPOEX</name>
<dbReference type="Proteomes" id="UP000648187">
    <property type="component" value="Unassembled WGS sequence"/>
</dbReference>
<protein>
    <recommendedName>
        <fullName evidence="10">THAP-type domain-containing protein</fullName>
    </recommendedName>
</protein>
<feature type="compositionally biased region" description="Basic and acidic residues" evidence="5">
    <location>
        <begin position="89"/>
        <end position="99"/>
    </location>
</feature>
<dbReference type="PANTHER" id="PTHR46599">
    <property type="entry name" value="PIGGYBAC TRANSPOSABLE ELEMENT-DERIVED PROTEIN 4"/>
    <property type="match status" value="1"/>
</dbReference>
<sequence length="207" mass="24378">MGIATLTEFKYMGKRGETETTTPTNVVMSLMEGYLEKGHTLYTDNWYTSIDLGRKLLDKETHLVGTLCKNRKYLPKDVINGKIKKGEFRAKENEDESGKENSNPDMPLTRNRRQKHELKKKEGPKFIHFALSQVYNARKRKKERKRQWLRLISKEDLMNRLPQNYSVCEEHFIAKDILTGTQRKKLKNNSLPSLYLPDLQKKKTFKR</sequence>
<dbReference type="Pfam" id="PF05485">
    <property type="entry name" value="THAP"/>
    <property type="match status" value="1"/>
</dbReference>
<keyword evidence="1" id="KW-0479">Metal-binding</keyword>
<feature type="domain" description="THAP-type" evidence="6">
    <location>
        <begin position="120"/>
        <end position="194"/>
    </location>
</feature>
<keyword evidence="2" id="KW-0863">Zinc-finger</keyword>
<evidence type="ECO:0000313" key="9">
    <source>
        <dbReference type="Proteomes" id="UP000648187"/>
    </source>
</evidence>
<proteinExistence type="predicted"/>
<dbReference type="PANTHER" id="PTHR46599:SF3">
    <property type="entry name" value="PIGGYBAC TRANSPOSABLE ELEMENT-DERIVED PROTEIN 4"/>
    <property type="match status" value="1"/>
</dbReference>
<dbReference type="AlphaFoldDB" id="A0A835G3Y1"/>
<evidence type="ECO:0008006" key="10">
    <source>
        <dbReference type="Google" id="ProtNLM"/>
    </source>
</evidence>
<dbReference type="InterPro" id="IPR029526">
    <property type="entry name" value="PGBD"/>
</dbReference>
<organism evidence="8 9">
    <name type="scientific">Spodoptera exigua</name>
    <name type="common">Beet armyworm</name>
    <name type="synonym">Noctua fulgens</name>
    <dbReference type="NCBI Taxonomy" id="7107"/>
    <lineage>
        <taxon>Eukaryota</taxon>
        <taxon>Metazoa</taxon>
        <taxon>Ecdysozoa</taxon>
        <taxon>Arthropoda</taxon>
        <taxon>Hexapoda</taxon>
        <taxon>Insecta</taxon>
        <taxon>Pterygota</taxon>
        <taxon>Neoptera</taxon>
        <taxon>Endopterygota</taxon>
        <taxon>Lepidoptera</taxon>
        <taxon>Glossata</taxon>
        <taxon>Ditrysia</taxon>
        <taxon>Noctuoidea</taxon>
        <taxon>Noctuidae</taxon>
        <taxon>Amphipyrinae</taxon>
        <taxon>Spodoptera</taxon>
    </lineage>
</organism>
<evidence type="ECO:0000256" key="2">
    <source>
        <dbReference type="ARBA" id="ARBA00022771"/>
    </source>
</evidence>
<evidence type="ECO:0000256" key="5">
    <source>
        <dbReference type="SAM" id="MobiDB-lite"/>
    </source>
</evidence>
<accession>A0A835G3Y1</accession>
<keyword evidence="4" id="KW-0238">DNA-binding</keyword>
<keyword evidence="3" id="KW-0862">Zinc</keyword>
<evidence type="ECO:0000259" key="7">
    <source>
        <dbReference type="Pfam" id="PF13843"/>
    </source>
</evidence>
<evidence type="ECO:0000256" key="4">
    <source>
        <dbReference type="ARBA" id="ARBA00023125"/>
    </source>
</evidence>
<reference evidence="8" key="1">
    <citation type="submission" date="2020-08" db="EMBL/GenBank/DDBJ databases">
        <title>Spodoptera exigua strain:BAW_Kor-Di-RS1 Genome sequencing and assembly.</title>
        <authorList>
            <person name="Kim J."/>
            <person name="Nam H.Y."/>
            <person name="Kwon M."/>
            <person name="Choi J.H."/>
            <person name="Cho S.R."/>
            <person name="Kim G.-H."/>
        </authorList>
    </citation>
    <scope>NUCLEOTIDE SEQUENCE</scope>
    <source>
        <strain evidence="8">BAW_Kor-Di-RS1</strain>
        <tissue evidence="8">Whole-body</tissue>
    </source>
</reference>
<dbReference type="SUPFAM" id="SSF57716">
    <property type="entry name" value="Glucocorticoid receptor-like (DNA-binding domain)"/>
    <property type="match status" value="1"/>
</dbReference>
<dbReference type="Pfam" id="PF13843">
    <property type="entry name" value="DDE_Tnp_1_7"/>
    <property type="match status" value="1"/>
</dbReference>
<dbReference type="InterPro" id="IPR006612">
    <property type="entry name" value="THAP_Znf"/>
</dbReference>
<dbReference type="GO" id="GO:0008270">
    <property type="term" value="F:zinc ion binding"/>
    <property type="evidence" value="ECO:0007669"/>
    <property type="project" value="UniProtKB-KW"/>
</dbReference>
<feature type="region of interest" description="Disordered" evidence="5">
    <location>
        <begin position="89"/>
        <end position="119"/>
    </location>
</feature>
<comment type="caution">
    <text evidence="8">The sequence shown here is derived from an EMBL/GenBank/DDBJ whole genome shotgun (WGS) entry which is preliminary data.</text>
</comment>
<dbReference type="EMBL" id="JACKWZ010000742">
    <property type="protein sequence ID" value="KAF9405431.1"/>
    <property type="molecule type" value="Genomic_DNA"/>
</dbReference>
<dbReference type="GO" id="GO:0003677">
    <property type="term" value="F:DNA binding"/>
    <property type="evidence" value="ECO:0007669"/>
    <property type="project" value="UniProtKB-KW"/>
</dbReference>
<evidence type="ECO:0000313" key="8">
    <source>
        <dbReference type="EMBL" id="KAF9405431.1"/>
    </source>
</evidence>
<keyword evidence="9" id="KW-1185">Reference proteome</keyword>